<dbReference type="Pfam" id="PF04021">
    <property type="entry name" value="Class_IIIsignal"/>
    <property type="match status" value="1"/>
</dbReference>
<protein>
    <recommendedName>
        <fullName evidence="4">Class III signal peptide-containing protein</fullName>
    </recommendedName>
</protein>
<sequence length="224" mass="24883">MRRGQISLEFIIIFGLFTILLLYSIRNTSFSEGTPSVETLKIQTALEEKNLANTISNTISQVYAQGPGSKATSYVKLVYLRNPSYLERAWNVENPKIFITYGHLQGGPSDNGTYVMVINGTETTNVALSGDNKNIFWSRSLYAVNLLGNSAVWNSTFGNSTQIKLEGSSTSTTVYGLVIPPETLPPYLRIVVEWTPGWNPQQDEMWIYNGTAGEIHIYINPGES</sequence>
<feature type="transmembrane region" description="Helical" evidence="1">
    <location>
        <begin position="7"/>
        <end position="25"/>
    </location>
</feature>
<keyword evidence="1" id="KW-1133">Transmembrane helix</keyword>
<gene>
    <name evidence="2" type="ORF">A0127_06895</name>
</gene>
<keyword evidence="1" id="KW-0812">Transmembrane</keyword>
<evidence type="ECO:0008006" key="4">
    <source>
        <dbReference type="Google" id="ProtNLM"/>
    </source>
</evidence>
<dbReference type="STRING" id="53952.A0127_06895"/>
<accession>A0A142CVW3</accession>
<dbReference type="EMBL" id="CP014750">
    <property type="protein sequence ID" value="AMQ18915.1"/>
    <property type="molecule type" value="Genomic_DNA"/>
</dbReference>
<evidence type="ECO:0000313" key="2">
    <source>
        <dbReference type="EMBL" id="AMQ18915.1"/>
    </source>
</evidence>
<organism evidence="2 3">
    <name type="scientific">Thermococcus peptonophilus</name>
    <dbReference type="NCBI Taxonomy" id="53952"/>
    <lineage>
        <taxon>Archaea</taxon>
        <taxon>Methanobacteriati</taxon>
        <taxon>Methanobacteriota</taxon>
        <taxon>Thermococci</taxon>
        <taxon>Thermococcales</taxon>
        <taxon>Thermococcaceae</taxon>
        <taxon>Thermococcus</taxon>
    </lineage>
</organism>
<dbReference type="OrthoDB" id="85852at2157"/>
<dbReference type="AlphaFoldDB" id="A0A142CVW3"/>
<keyword evidence="1" id="KW-0472">Membrane</keyword>
<evidence type="ECO:0000313" key="3">
    <source>
        <dbReference type="Proteomes" id="UP000073604"/>
    </source>
</evidence>
<keyword evidence="3" id="KW-1185">Reference proteome</keyword>
<dbReference type="InterPro" id="IPR007166">
    <property type="entry name" value="Class3_signal_pept_motif"/>
</dbReference>
<dbReference type="KEGG" id="tpep:A0127_06895"/>
<dbReference type="GeneID" id="27140261"/>
<dbReference type="Proteomes" id="UP000073604">
    <property type="component" value="Chromosome"/>
</dbReference>
<reference evidence="3" key="1">
    <citation type="submission" date="2016-03" db="EMBL/GenBank/DDBJ databases">
        <authorList>
            <person name="Oger P.M."/>
        </authorList>
    </citation>
    <scope>NUCLEOTIDE SEQUENCE [LARGE SCALE GENOMIC DNA]</scope>
    <source>
        <strain evidence="3">OG-1</strain>
    </source>
</reference>
<dbReference type="RefSeq" id="WP_062389700.1">
    <property type="nucleotide sequence ID" value="NZ_CP014750.1"/>
</dbReference>
<proteinExistence type="predicted"/>
<name>A0A142CVW3_9EURY</name>
<evidence type="ECO:0000256" key="1">
    <source>
        <dbReference type="SAM" id="Phobius"/>
    </source>
</evidence>